<protein>
    <submittedName>
        <fullName evidence="2">Uncharacterized protein</fullName>
    </submittedName>
</protein>
<name>A0A9W7BWT2_9STRA</name>
<dbReference type="Proteomes" id="UP001165160">
    <property type="component" value="Unassembled WGS sequence"/>
</dbReference>
<dbReference type="EMBL" id="BRXX01000163">
    <property type="protein sequence ID" value="GMH95094.1"/>
    <property type="molecule type" value="Genomic_DNA"/>
</dbReference>
<accession>A0A9W7BWT2</accession>
<comment type="caution">
    <text evidence="2">The sequence shown here is derived from an EMBL/GenBank/DDBJ whole genome shotgun (WGS) entry which is preliminary data.</text>
</comment>
<keyword evidence="1" id="KW-0472">Membrane</keyword>
<keyword evidence="3" id="KW-1185">Reference proteome</keyword>
<proteinExistence type="predicted"/>
<evidence type="ECO:0000256" key="1">
    <source>
        <dbReference type="SAM" id="Phobius"/>
    </source>
</evidence>
<dbReference type="AlphaFoldDB" id="A0A9W7BWT2"/>
<gene>
    <name evidence="2" type="ORF">TrVE_jg10322</name>
</gene>
<reference evidence="3" key="1">
    <citation type="journal article" date="2023" name="Commun. Biol.">
        <title>Genome analysis of Parmales, the sister group of diatoms, reveals the evolutionary specialization of diatoms from phago-mixotrophs to photoautotrophs.</title>
        <authorList>
            <person name="Ban H."/>
            <person name="Sato S."/>
            <person name="Yoshikawa S."/>
            <person name="Yamada K."/>
            <person name="Nakamura Y."/>
            <person name="Ichinomiya M."/>
            <person name="Sato N."/>
            <person name="Blanc-Mathieu R."/>
            <person name="Endo H."/>
            <person name="Kuwata A."/>
            <person name="Ogata H."/>
        </authorList>
    </citation>
    <scope>NUCLEOTIDE SEQUENCE [LARGE SCALE GENOMIC DNA]</scope>
    <source>
        <strain evidence="3">NIES 3699</strain>
    </source>
</reference>
<feature type="transmembrane region" description="Helical" evidence="1">
    <location>
        <begin position="123"/>
        <end position="149"/>
    </location>
</feature>
<evidence type="ECO:0000313" key="3">
    <source>
        <dbReference type="Proteomes" id="UP001165160"/>
    </source>
</evidence>
<evidence type="ECO:0000313" key="2">
    <source>
        <dbReference type="EMBL" id="GMH95094.1"/>
    </source>
</evidence>
<keyword evidence="1" id="KW-0812">Transmembrane</keyword>
<organism evidence="2 3">
    <name type="scientific">Triparma verrucosa</name>
    <dbReference type="NCBI Taxonomy" id="1606542"/>
    <lineage>
        <taxon>Eukaryota</taxon>
        <taxon>Sar</taxon>
        <taxon>Stramenopiles</taxon>
        <taxon>Ochrophyta</taxon>
        <taxon>Bolidophyceae</taxon>
        <taxon>Parmales</taxon>
        <taxon>Triparmaceae</taxon>
        <taxon>Triparma</taxon>
    </lineage>
</organism>
<sequence length="331" mass="35672">MSADPSILDHFCVIVNTSHETLNGQCCLISSFDPSKSRYTASAVTSIMPATKRTLQLKAENLQPASSMEQKKYQYMKLKPYELLQDPKYAEVLRNAFQLQTELTSVASSYGLNLSILSKILPVLLLLHTYFFGFIKTFLLVTLITYPIIFSLPSLRLNKPILQCIKSIPLNLSIELTRATGYNVSSSLATIGLAGFYGMGVYTYFKSGGTKVVGGGVDQGMMERIYAKGYDDGSAGKPFGTSLEESVGSGSDVPYDDLGSVAPPPATGLGALGFTHLMSAGLIVKAGFDLGKGTDGVWNPANIVPNGKANPMRLMMPAFGMYRILKALGVL</sequence>
<keyword evidence="1" id="KW-1133">Transmembrane helix</keyword>
<feature type="transmembrane region" description="Helical" evidence="1">
    <location>
        <begin position="186"/>
        <end position="205"/>
    </location>
</feature>